<dbReference type="PANTHER" id="PTHR35369:SF2">
    <property type="entry name" value="BLR3025 PROTEIN"/>
    <property type="match status" value="1"/>
</dbReference>
<evidence type="ECO:0000313" key="5">
    <source>
        <dbReference type="Proteomes" id="UP001589795"/>
    </source>
</evidence>
<evidence type="ECO:0000256" key="2">
    <source>
        <dbReference type="ARBA" id="ARBA00022763"/>
    </source>
</evidence>
<sequence length="310" mass="33026">MARVVSVSLPMWPIDRLRRQEDASARSADLPLILAGRVGNRRLVTAACFAAQALGLRTGMPVSKAQALVLDLRVEPADPEADVESLERLALWILQRISPIVAADPPDGVVIDSTGAEHLHGGEAAMLEALLGRLTMSGITVRAAVADSWGAAHAPARYCADPVAMAAPGSSEAVMSPCPSRPLRLPPATASVLRILGFATIGDLIGQPRAPLTRRFGPGLCQRLDQAPEDLAEPIEPLRPEGVIEVRRAFAEPIGAAETIARYIGKLVRQLCTPLAEKALGARRLDLLCFQVDNRIETVRGGLAVPQREP</sequence>
<dbReference type="Proteomes" id="UP001589795">
    <property type="component" value="Unassembled WGS sequence"/>
</dbReference>
<proteinExistence type="inferred from homology"/>
<evidence type="ECO:0000259" key="3">
    <source>
        <dbReference type="Pfam" id="PF00817"/>
    </source>
</evidence>
<dbReference type="CDD" id="cd03468">
    <property type="entry name" value="PolY_like"/>
    <property type="match status" value="1"/>
</dbReference>
<feature type="domain" description="UmuC" evidence="3">
    <location>
        <begin position="30"/>
        <end position="151"/>
    </location>
</feature>
<dbReference type="PANTHER" id="PTHR35369">
    <property type="entry name" value="BLR3025 PROTEIN-RELATED"/>
    <property type="match status" value="1"/>
</dbReference>
<dbReference type="InterPro" id="IPR050356">
    <property type="entry name" value="SulA_CellDiv_inhibitor"/>
</dbReference>
<dbReference type="Gene3D" id="3.40.1170.60">
    <property type="match status" value="1"/>
</dbReference>
<dbReference type="InterPro" id="IPR001126">
    <property type="entry name" value="UmuC"/>
</dbReference>
<protein>
    <submittedName>
        <fullName evidence="4">DNA polymerase Y family protein</fullName>
    </submittedName>
</protein>
<dbReference type="Gene3D" id="3.30.70.270">
    <property type="match status" value="1"/>
</dbReference>
<keyword evidence="2" id="KW-0227">DNA damage</keyword>
<keyword evidence="5" id="KW-1185">Reference proteome</keyword>
<organism evidence="4 5">
    <name type="scientific">Paracoccus rhizosphaerae</name>
    <dbReference type="NCBI Taxonomy" id="1133347"/>
    <lineage>
        <taxon>Bacteria</taxon>
        <taxon>Pseudomonadati</taxon>
        <taxon>Pseudomonadota</taxon>
        <taxon>Alphaproteobacteria</taxon>
        <taxon>Rhodobacterales</taxon>
        <taxon>Paracoccaceae</taxon>
        <taxon>Paracoccus</taxon>
    </lineage>
</organism>
<dbReference type="InterPro" id="IPR043128">
    <property type="entry name" value="Rev_trsase/Diguanyl_cyclase"/>
</dbReference>
<dbReference type="Pfam" id="PF00817">
    <property type="entry name" value="IMS"/>
    <property type="match status" value="1"/>
</dbReference>
<evidence type="ECO:0000256" key="1">
    <source>
        <dbReference type="ARBA" id="ARBA00010945"/>
    </source>
</evidence>
<name>A0ABV6CP84_9RHOB</name>
<accession>A0ABV6CP84</accession>
<dbReference type="EMBL" id="JBHLWQ010000195">
    <property type="protein sequence ID" value="MFC0202549.1"/>
    <property type="molecule type" value="Genomic_DNA"/>
</dbReference>
<dbReference type="InterPro" id="IPR043502">
    <property type="entry name" value="DNA/RNA_pol_sf"/>
</dbReference>
<reference evidence="4 5" key="1">
    <citation type="submission" date="2024-09" db="EMBL/GenBank/DDBJ databases">
        <authorList>
            <person name="Sun Q."/>
            <person name="Mori K."/>
        </authorList>
    </citation>
    <scope>NUCLEOTIDE SEQUENCE [LARGE SCALE GENOMIC DNA]</scope>
    <source>
        <strain evidence="4 5">CCM 7904</strain>
    </source>
</reference>
<evidence type="ECO:0000313" key="4">
    <source>
        <dbReference type="EMBL" id="MFC0202549.1"/>
    </source>
</evidence>
<comment type="caution">
    <text evidence="4">The sequence shown here is derived from an EMBL/GenBank/DDBJ whole genome shotgun (WGS) entry which is preliminary data.</text>
</comment>
<gene>
    <name evidence="4" type="ORF">ACFFIZ_20115</name>
</gene>
<dbReference type="SUPFAM" id="SSF56672">
    <property type="entry name" value="DNA/RNA polymerases"/>
    <property type="match status" value="1"/>
</dbReference>
<comment type="similarity">
    <text evidence="1">Belongs to the DNA polymerase type-Y family.</text>
</comment>
<dbReference type="RefSeq" id="WP_265507907.1">
    <property type="nucleotide sequence ID" value="NZ_JAOTBE010000047.1"/>
</dbReference>